<feature type="region of interest" description="Disordered" evidence="1">
    <location>
        <begin position="230"/>
        <end position="265"/>
    </location>
</feature>
<reference evidence="2 3" key="1">
    <citation type="submission" date="2022-11" db="EMBL/GenBank/DDBJ databases">
        <title>Whole genome sequence of Eschrichtius robustus ER-17-0199.</title>
        <authorList>
            <person name="Bruniche-Olsen A."/>
            <person name="Black A.N."/>
            <person name="Fields C.J."/>
            <person name="Walden K."/>
            <person name="Dewoody J.A."/>
        </authorList>
    </citation>
    <scope>NUCLEOTIDE SEQUENCE [LARGE SCALE GENOMIC DNA]</scope>
    <source>
        <strain evidence="2">ER-17-0199</strain>
        <tissue evidence="2">Blubber</tissue>
    </source>
</reference>
<proteinExistence type="predicted"/>
<dbReference type="EMBL" id="JAIQCJ010001301">
    <property type="protein sequence ID" value="KAJ8791337.1"/>
    <property type="molecule type" value="Genomic_DNA"/>
</dbReference>
<evidence type="ECO:0000313" key="3">
    <source>
        <dbReference type="Proteomes" id="UP001159641"/>
    </source>
</evidence>
<feature type="compositionally biased region" description="Low complexity" evidence="1">
    <location>
        <begin position="234"/>
        <end position="247"/>
    </location>
</feature>
<protein>
    <submittedName>
        <fullName evidence="2">Uncharacterized protein</fullName>
    </submittedName>
</protein>
<name>A0AB34HIR7_ESCRO</name>
<feature type="region of interest" description="Disordered" evidence="1">
    <location>
        <begin position="1"/>
        <end position="35"/>
    </location>
</feature>
<gene>
    <name evidence="2" type="ORF">J1605_004384</name>
</gene>
<feature type="compositionally biased region" description="Acidic residues" evidence="1">
    <location>
        <begin position="86"/>
        <end position="97"/>
    </location>
</feature>
<sequence>MKTNDLAAAPGDALGMASGTPQQNSQKAEENPSLLDALLRDFPAPLGPESPLPWKVRGTMLTQEEVEGELAELATDLPEFRKLPEQEEEEDGDEEEEAPVSLLDAAGLARSLFDRLWEVCSQWQKQVPVASWVPQRQWLVSVHAIRNARCRMEDHTCASQPSTCSSAYRTLWTAPTLPCSMGTEGWTPRGPESFSSPLPTLLASLPAQGLEQLRLGICAQDCALPLLQSPHPTPRTTTFRTKQRTSSLLPKNGNPSEQGSQGACAPGRIFPRADAVARWASCSEVSAVSFTRIGPKPTILLPTLQLECSFKPMSDQVSSLLQGLRQLHGS</sequence>
<feature type="region of interest" description="Disordered" evidence="1">
    <location>
        <begin position="76"/>
        <end position="97"/>
    </location>
</feature>
<comment type="caution">
    <text evidence="2">The sequence shown here is derived from an EMBL/GenBank/DDBJ whole genome shotgun (WGS) entry which is preliminary data.</text>
</comment>
<dbReference type="AlphaFoldDB" id="A0AB34HIR7"/>
<evidence type="ECO:0000313" key="2">
    <source>
        <dbReference type="EMBL" id="KAJ8791337.1"/>
    </source>
</evidence>
<organism evidence="2 3">
    <name type="scientific">Eschrichtius robustus</name>
    <name type="common">California gray whale</name>
    <name type="synonym">Eschrichtius gibbosus</name>
    <dbReference type="NCBI Taxonomy" id="9764"/>
    <lineage>
        <taxon>Eukaryota</taxon>
        <taxon>Metazoa</taxon>
        <taxon>Chordata</taxon>
        <taxon>Craniata</taxon>
        <taxon>Vertebrata</taxon>
        <taxon>Euteleostomi</taxon>
        <taxon>Mammalia</taxon>
        <taxon>Eutheria</taxon>
        <taxon>Laurasiatheria</taxon>
        <taxon>Artiodactyla</taxon>
        <taxon>Whippomorpha</taxon>
        <taxon>Cetacea</taxon>
        <taxon>Mysticeti</taxon>
        <taxon>Eschrichtiidae</taxon>
        <taxon>Eschrichtius</taxon>
    </lineage>
</organism>
<dbReference type="Proteomes" id="UP001159641">
    <property type="component" value="Unassembled WGS sequence"/>
</dbReference>
<evidence type="ECO:0000256" key="1">
    <source>
        <dbReference type="SAM" id="MobiDB-lite"/>
    </source>
</evidence>
<accession>A0AB34HIR7</accession>
<keyword evidence="3" id="KW-1185">Reference proteome</keyword>